<accession>A0A3Q2ZNK6</accession>
<reference evidence="2" key="2">
    <citation type="submission" date="2025-09" db="UniProtKB">
        <authorList>
            <consortium name="Ensembl"/>
        </authorList>
    </citation>
    <scope>IDENTIFICATION</scope>
</reference>
<name>A0A3Q2ZNK6_HIPCM</name>
<reference evidence="2" key="1">
    <citation type="submission" date="2025-08" db="UniProtKB">
        <authorList>
            <consortium name="Ensembl"/>
        </authorList>
    </citation>
    <scope>IDENTIFICATION</scope>
</reference>
<evidence type="ECO:0000313" key="3">
    <source>
        <dbReference type="Proteomes" id="UP000264820"/>
    </source>
</evidence>
<evidence type="ECO:0000313" key="2">
    <source>
        <dbReference type="Ensembl" id="ENSHCOP00000028074.1"/>
    </source>
</evidence>
<keyword evidence="1" id="KW-1133">Transmembrane helix</keyword>
<dbReference type="Proteomes" id="UP000264820">
    <property type="component" value="Unplaced"/>
</dbReference>
<proteinExistence type="predicted"/>
<dbReference type="Ensembl" id="ENSHCOT00000024847.1">
    <property type="protein sequence ID" value="ENSHCOP00000028074.1"/>
    <property type="gene ID" value="ENSHCOG00000020427.1"/>
</dbReference>
<dbReference type="AlphaFoldDB" id="A0A3Q2ZNK6"/>
<organism evidence="2 3">
    <name type="scientific">Hippocampus comes</name>
    <name type="common">Tiger tail seahorse</name>
    <dbReference type="NCBI Taxonomy" id="109280"/>
    <lineage>
        <taxon>Eukaryota</taxon>
        <taxon>Metazoa</taxon>
        <taxon>Chordata</taxon>
        <taxon>Craniata</taxon>
        <taxon>Vertebrata</taxon>
        <taxon>Euteleostomi</taxon>
        <taxon>Actinopterygii</taxon>
        <taxon>Neopterygii</taxon>
        <taxon>Teleostei</taxon>
        <taxon>Neoteleostei</taxon>
        <taxon>Acanthomorphata</taxon>
        <taxon>Syngnathiaria</taxon>
        <taxon>Syngnathiformes</taxon>
        <taxon>Syngnathoidei</taxon>
        <taxon>Syngnathidae</taxon>
        <taxon>Hippocampus</taxon>
    </lineage>
</organism>
<keyword evidence="1" id="KW-0812">Transmembrane</keyword>
<sequence>NFFFPNTLFVLTCSCRRGQHGSLTCFSLKERLPLVRTFWLCLIIMKFFVRFNLVFFFTKNKRVFQTIAVARRVSLSAFGFLWSLSISLRVSSSPLENQMKPLTNVHFDKKCNFVFIIVFTLKFKLYS</sequence>
<evidence type="ECO:0000256" key="1">
    <source>
        <dbReference type="SAM" id="Phobius"/>
    </source>
</evidence>
<feature type="transmembrane region" description="Helical" evidence="1">
    <location>
        <begin position="37"/>
        <end position="57"/>
    </location>
</feature>
<protein>
    <submittedName>
        <fullName evidence="2">Uncharacterized protein</fullName>
    </submittedName>
</protein>
<keyword evidence="1" id="KW-0472">Membrane</keyword>
<dbReference type="GeneTree" id="ENSGT01120000273719"/>
<keyword evidence="3" id="KW-1185">Reference proteome</keyword>